<dbReference type="InterPro" id="IPR015897">
    <property type="entry name" value="CHK_kinase-like"/>
</dbReference>
<dbReference type="InterPro" id="IPR011009">
    <property type="entry name" value="Kinase-like_dom_sf"/>
</dbReference>
<dbReference type="InterPro" id="IPR029044">
    <property type="entry name" value="Nucleotide-diphossugar_trans"/>
</dbReference>
<accession>A0A7V3ZWV8</accession>
<dbReference type="Gene3D" id="3.30.200.20">
    <property type="entry name" value="Phosphorylase Kinase, domain 1"/>
    <property type="match status" value="1"/>
</dbReference>
<name>A0A7V3ZWV8_UNCW3</name>
<dbReference type="Pfam" id="PF00483">
    <property type="entry name" value="NTP_transferase"/>
    <property type="match status" value="1"/>
</dbReference>
<dbReference type="Pfam" id="PF01636">
    <property type="entry name" value="APH"/>
    <property type="match status" value="1"/>
</dbReference>
<organism evidence="2">
    <name type="scientific">candidate division WOR-3 bacterium</name>
    <dbReference type="NCBI Taxonomy" id="2052148"/>
    <lineage>
        <taxon>Bacteria</taxon>
        <taxon>Bacteria division WOR-3</taxon>
    </lineage>
</organism>
<comment type="caution">
    <text evidence="2">The sequence shown here is derived from an EMBL/GenBank/DDBJ whole genome shotgun (WGS) entry which is preliminary data.</text>
</comment>
<dbReference type="AlphaFoldDB" id="A0A7V3ZWV8"/>
<dbReference type="PANTHER" id="PTHR22572">
    <property type="entry name" value="SUGAR-1-PHOSPHATE GUANYL TRANSFERASE"/>
    <property type="match status" value="1"/>
</dbReference>
<dbReference type="Gene3D" id="3.90.550.10">
    <property type="entry name" value="Spore Coat Polysaccharide Biosynthesis Protein SpsA, Chain A"/>
    <property type="match status" value="1"/>
</dbReference>
<dbReference type="SUPFAM" id="SSF56112">
    <property type="entry name" value="Protein kinase-like (PK-like)"/>
    <property type="match status" value="1"/>
</dbReference>
<dbReference type="SUPFAM" id="SSF53448">
    <property type="entry name" value="Nucleotide-diphospho-sugar transferases"/>
    <property type="match status" value="1"/>
</dbReference>
<feature type="domain" description="CHK kinase-like" evidence="1">
    <location>
        <begin position="363"/>
        <end position="532"/>
    </location>
</feature>
<gene>
    <name evidence="2" type="ORF">ENU66_02275</name>
</gene>
<protein>
    <recommendedName>
        <fullName evidence="1">CHK kinase-like domain-containing protein</fullName>
    </recommendedName>
</protein>
<dbReference type="InterPro" id="IPR050486">
    <property type="entry name" value="Mannose-1P_guanyltransferase"/>
</dbReference>
<dbReference type="Gene3D" id="3.90.1200.10">
    <property type="match status" value="1"/>
</dbReference>
<dbReference type="InterPro" id="IPR002575">
    <property type="entry name" value="Aminoglycoside_PTrfase"/>
</dbReference>
<dbReference type="EMBL" id="DTDJ01000021">
    <property type="protein sequence ID" value="HGL17148.1"/>
    <property type="molecule type" value="Genomic_DNA"/>
</dbReference>
<proteinExistence type="predicted"/>
<dbReference type="SMART" id="SM00587">
    <property type="entry name" value="CHK"/>
    <property type="match status" value="1"/>
</dbReference>
<evidence type="ECO:0000259" key="1">
    <source>
        <dbReference type="SMART" id="SM00587"/>
    </source>
</evidence>
<dbReference type="InterPro" id="IPR005835">
    <property type="entry name" value="NTP_transferase_dom"/>
</dbReference>
<evidence type="ECO:0000313" key="2">
    <source>
        <dbReference type="EMBL" id="HGL17148.1"/>
    </source>
</evidence>
<sequence length="619" mass="71182">MSNLDALILSAGFGERLRPITKDFPKVLLPILGKPILFRIYEKIWALKPSKIFVNIHYHSDLVEKATNELEGVEIVKEPEILGTGGAIINVARRSKAENVLVHNGDVFTDINLKSLIDFHISMGSDITLAVSEIVPLKNLVIDGEDFKGIGEGKVGFTGIAVYKKKLLDEFEVKPIDVKKVWVKAIERGYKVKVFKPGERYWHDIGTPNGYAKAIFDLLGKMGERVFVNVKVKSLPPLSFDGFLVIEGEPDIERSCFFKNVVIIGDLRLVKGVYENCIISPSGIAHFDEISAMGGELNKYIIGFGGSDRKFWRVRKDNKSYVVCEYGENSEEMEKHLKATELLLECGLPVPQIFGVDRVKGQIFMEDFGDTTLYSYFKYPGNRDYLKYYGEAIRIIARLHALAPKQKSSRYFDDYVFDFEYFRWEQRHFINNFVKRFTQIKVSEGVEEELCQIARICSEFERVLLHRDYQSQNIFVRPNGYLGIVDFTGLRWGPKSYDIASLIFDPYMPFIKNYQEKLLKIYIEEFNSLSEVSLSISELETEMKYTRLQRHMQALGAYGFLSKVKGKVYFMKYIIDGLKLLIEDLDEFKAEWAALKLLITELLNQLLDTKSLVEYNYLL</sequence>
<reference evidence="2" key="1">
    <citation type="journal article" date="2020" name="mSystems">
        <title>Genome- and Community-Level Interaction Insights into Carbon Utilization and Element Cycling Functions of Hydrothermarchaeota in Hydrothermal Sediment.</title>
        <authorList>
            <person name="Zhou Z."/>
            <person name="Liu Y."/>
            <person name="Xu W."/>
            <person name="Pan J."/>
            <person name="Luo Z.H."/>
            <person name="Li M."/>
        </authorList>
    </citation>
    <scope>NUCLEOTIDE SEQUENCE [LARGE SCALE GENOMIC DNA]</scope>
    <source>
        <strain evidence="2">SpSt-69</strain>
    </source>
</reference>